<dbReference type="AlphaFoldDB" id="A0A3N0IZX7"/>
<comment type="caution">
    <text evidence="3">The sequence shown here is derived from an EMBL/GenBank/DDBJ whole genome shotgun (WGS) entry which is preliminary data.</text>
</comment>
<evidence type="ECO:0000313" key="5">
    <source>
        <dbReference type="Proteomes" id="UP000270112"/>
    </source>
</evidence>
<dbReference type="Pfam" id="PF00535">
    <property type="entry name" value="Glycos_transf_2"/>
    <property type="match status" value="1"/>
</dbReference>
<dbReference type="OrthoDB" id="1666828at2"/>
<proteinExistence type="predicted"/>
<dbReference type="EMBL" id="QICC01000012">
    <property type="protein sequence ID" value="RNM42455.1"/>
    <property type="molecule type" value="Genomic_DNA"/>
</dbReference>
<keyword evidence="3" id="KW-0808">Transferase</keyword>
<dbReference type="SUPFAM" id="SSF53448">
    <property type="entry name" value="Nucleotide-diphospho-sugar transferases"/>
    <property type="match status" value="1"/>
</dbReference>
<dbReference type="Proteomes" id="UP000253817">
    <property type="component" value="Unassembled WGS sequence"/>
</dbReference>
<accession>A0A3N0IZX7</accession>
<feature type="domain" description="Glycosyltransferase 2-like" evidence="1">
    <location>
        <begin position="5"/>
        <end position="175"/>
    </location>
</feature>
<dbReference type="Gene3D" id="3.90.550.10">
    <property type="entry name" value="Spore Coat Polysaccharide Biosynthesis Protein SpsA, Chain A"/>
    <property type="match status" value="1"/>
</dbReference>
<sequence>MADVSIVIPMYNVGAYISECLTSLQRQTFQSFEAVCIDDGSTDDTLAIAQKTVGDDDRFSFVSQENAGQSAARNVGIARSTGKYLLFLDADDYYASRTLEVLLEQAERDELDDLFFSARTVYEDAEARARYRDDYDDRATIEGVMNGQELLVRFVQADSFCVSPALQFVRREFLMESGILFYEGIIHEDNLFTCLMLASAPRAAFLNEPLYVRRVRAESTMTAKRELRHVYGHFKCAYELEAWLRQRAEACSRAFSQALLHHIAFCYDRAAFDALSLEPAALEACAERLDADECISFRLHVIEHAEEMAGVRKEYLDSTTYRVGRAIMAMPCWLKDKLNR</sequence>
<dbReference type="EMBL" id="PPTT01000005">
    <property type="protein sequence ID" value="RDB70480.1"/>
    <property type="molecule type" value="Genomic_DNA"/>
</dbReference>
<gene>
    <name evidence="2" type="ORF">C1876_04435</name>
    <name evidence="3" type="ORF">DMP09_04800</name>
</gene>
<keyword evidence="4" id="KW-1185">Reference proteome</keyword>
<dbReference type="Proteomes" id="UP000270112">
    <property type="component" value="Unassembled WGS sequence"/>
</dbReference>
<organism evidence="3 5">
    <name type="scientific">Eggerthella sinensis</name>
    <dbReference type="NCBI Taxonomy" id="242230"/>
    <lineage>
        <taxon>Bacteria</taxon>
        <taxon>Bacillati</taxon>
        <taxon>Actinomycetota</taxon>
        <taxon>Coriobacteriia</taxon>
        <taxon>Eggerthellales</taxon>
        <taxon>Eggerthellaceae</taxon>
        <taxon>Eggerthella</taxon>
    </lineage>
</organism>
<protein>
    <submittedName>
        <fullName evidence="3">Glycosyl transferase family 2</fullName>
    </submittedName>
</protein>
<dbReference type="InterPro" id="IPR001173">
    <property type="entry name" value="Glyco_trans_2-like"/>
</dbReference>
<dbReference type="InterPro" id="IPR029044">
    <property type="entry name" value="Nucleotide-diphossugar_trans"/>
</dbReference>
<evidence type="ECO:0000259" key="1">
    <source>
        <dbReference type="Pfam" id="PF00535"/>
    </source>
</evidence>
<reference evidence="5" key="2">
    <citation type="submission" date="2018-05" db="EMBL/GenBank/DDBJ databases">
        <title>Genome Sequencing of selected type strains of the family Eggerthellaceae.</title>
        <authorList>
            <person name="Danylec N."/>
            <person name="Stoll D.A."/>
            <person name="Doetsch A."/>
            <person name="Huch M."/>
        </authorList>
    </citation>
    <scope>NUCLEOTIDE SEQUENCE [LARGE SCALE GENOMIC DNA]</scope>
    <source>
        <strain evidence="5">DSM 16107</strain>
    </source>
</reference>
<dbReference type="CDD" id="cd00761">
    <property type="entry name" value="Glyco_tranf_GTA_type"/>
    <property type="match status" value="1"/>
</dbReference>
<name>A0A3N0IZX7_9ACTN</name>
<dbReference type="PANTHER" id="PTHR22916:SF3">
    <property type="entry name" value="UDP-GLCNAC:BETAGAL BETA-1,3-N-ACETYLGLUCOSAMINYLTRANSFERASE-LIKE PROTEIN 1"/>
    <property type="match status" value="1"/>
</dbReference>
<dbReference type="PANTHER" id="PTHR22916">
    <property type="entry name" value="GLYCOSYLTRANSFERASE"/>
    <property type="match status" value="1"/>
</dbReference>
<dbReference type="RefSeq" id="WP_114545508.1">
    <property type="nucleotide sequence ID" value="NZ_PPTT01000005.1"/>
</dbReference>
<evidence type="ECO:0000313" key="3">
    <source>
        <dbReference type="EMBL" id="RNM42455.1"/>
    </source>
</evidence>
<evidence type="ECO:0000313" key="2">
    <source>
        <dbReference type="EMBL" id="RDB70480.1"/>
    </source>
</evidence>
<dbReference type="GO" id="GO:0016758">
    <property type="term" value="F:hexosyltransferase activity"/>
    <property type="evidence" value="ECO:0007669"/>
    <property type="project" value="UniProtKB-ARBA"/>
</dbReference>
<evidence type="ECO:0000313" key="4">
    <source>
        <dbReference type="Proteomes" id="UP000253817"/>
    </source>
</evidence>
<reference evidence="2 4" key="1">
    <citation type="journal article" date="2018" name="Elife">
        <title>Discovery and characterization of a prevalent human gut bacterial enzyme sufficient for the inactivation of a family of plant toxins.</title>
        <authorList>
            <person name="Koppel N."/>
            <person name="Bisanz J.E."/>
            <person name="Pandelia M.E."/>
            <person name="Turnbaugh P.J."/>
            <person name="Balskus E.P."/>
        </authorList>
    </citation>
    <scope>NUCLEOTIDE SEQUENCE [LARGE SCALE GENOMIC DNA]</scope>
    <source>
        <strain evidence="2 4">DSM 16107</strain>
    </source>
</reference>
<reference evidence="3" key="3">
    <citation type="journal article" date="2019" name="Microbiol. Resour. Announc.">
        <title>Draft Genome Sequences of Type Strains of Gordonibacter faecihominis, Paraeggerthella hongkongensis, Parvibacter caecicola,Slackia equolifaciens, Slackia faecicanis, and Slackia isoflavoniconvertens.</title>
        <authorList>
            <person name="Danylec N."/>
            <person name="Stoll D.A."/>
            <person name="Dotsch A."/>
            <person name="Huch M."/>
        </authorList>
    </citation>
    <scope>NUCLEOTIDE SEQUENCE</scope>
    <source>
        <strain evidence="3">DSM 16107</strain>
    </source>
</reference>